<gene>
    <name evidence="3" type="ORF">PXEA_LOCUS29718</name>
</gene>
<accession>A0A3S5AG91</accession>
<evidence type="ECO:0000313" key="3">
    <source>
        <dbReference type="EMBL" id="VEL36278.1"/>
    </source>
</evidence>
<keyword evidence="1" id="KW-0175">Coiled coil</keyword>
<feature type="region of interest" description="Disordered" evidence="2">
    <location>
        <begin position="126"/>
        <end position="154"/>
    </location>
</feature>
<proteinExistence type="predicted"/>
<keyword evidence="4" id="KW-1185">Reference proteome</keyword>
<protein>
    <submittedName>
        <fullName evidence="3">Uncharacterized protein</fullName>
    </submittedName>
</protein>
<evidence type="ECO:0000313" key="4">
    <source>
        <dbReference type="Proteomes" id="UP000784294"/>
    </source>
</evidence>
<feature type="coiled-coil region" evidence="1">
    <location>
        <begin position="27"/>
        <end position="58"/>
    </location>
</feature>
<organism evidence="3 4">
    <name type="scientific">Protopolystoma xenopodis</name>
    <dbReference type="NCBI Taxonomy" id="117903"/>
    <lineage>
        <taxon>Eukaryota</taxon>
        <taxon>Metazoa</taxon>
        <taxon>Spiralia</taxon>
        <taxon>Lophotrochozoa</taxon>
        <taxon>Platyhelminthes</taxon>
        <taxon>Monogenea</taxon>
        <taxon>Polyopisthocotylea</taxon>
        <taxon>Polystomatidea</taxon>
        <taxon>Polystomatidae</taxon>
        <taxon>Protopolystoma</taxon>
    </lineage>
</organism>
<dbReference type="AlphaFoldDB" id="A0A3S5AG91"/>
<sequence length="154" mass="17717">MLPVYQFVNWVRVIKLAYLDFSTPWVVVQERRELETLLAEAKEHCKEMQSKLSRIQTSTDREISGLCRDRNMATENAPSLKSSAIVVAMIPSIRQWTWYILNRLARIVVGVRSLVRRMAKLTDDAEYDAGETSENVPSPLSDAGNHDNYYGRRL</sequence>
<comment type="caution">
    <text evidence="3">The sequence shown here is derived from an EMBL/GenBank/DDBJ whole genome shotgun (WGS) entry which is preliminary data.</text>
</comment>
<dbReference type="Proteomes" id="UP000784294">
    <property type="component" value="Unassembled WGS sequence"/>
</dbReference>
<reference evidence="3" key="1">
    <citation type="submission" date="2018-11" db="EMBL/GenBank/DDBJ databases">
        <authorList>
            <consortium name="Pathogen Informatics"/>
        </authorList>
    </citation>
    <scope>NUCLEOTIDE SEQUENCE</scope>
</reference>
<evidence type="ECO:0000256" key="2">
    <source>
        <dbReference type="SAM" id="MobiDB-lite"/>
    </source>
</evidence>
<name>A0A3S5AG91_9PLAT</name>
<dbReference type="EMBL" id="CAAALY010251831">
    <property type="protein sequence ID" value="VEL36278.1"/>
    <property type="molecule type" value="Genomic_DNA"/>
</dbReference>
<evidence type="ECO:0000256" key="1">
    <source>
        <dbReference type="SAM" id="Coils"/>
    </source>
</evidence>